<name>A0A922LDE7_DERFA</name>
<gene>
    <name evidence="1" type="ORF">DERF_002817</name>
</gene>
<sequence>MIAKTKGHLLIHEKSNSIDEKTKRTIILYHSIFCDVFNDLNLTTFTHSLFISFVSMLFFRIP</sequence>
<organism evidence="1 2">
    <name type="scientific">Dermatophagoides farinae</name>
    <name type="common">American house dust mite</name>
    <dbReference type="NCBI Taxonomy" id="6954"/>
    <lineage>
        <taxon>Eukaryota</taxon>
        <taxon>Metazoa</taxon>
        <taxon>Ecdysozoa</taxon>
        <taxon>Arthropoda</taxon>
        <taxon>Chelicerata</taxon>
        <taxon>Arachnida</taxon>
        <taxon>Acari</taxon>
        <taxon>Acariformes</taxon>
        <taxon>Sarcoptiformes</taxon>
        <taxon>Astigmata</taxon>
        <taxon>Psoroptidia</taxon>
        <taxon>Analgoidea</taxon>
        <taxon>Pyroglyphidae</taxon>
        <taxon>Dermatophagoidinae</taxon>
        <taxon>Dermatophagoides</taxon>
    </lineage>
</organism>
<comment type="caution">
    <text evidence="1">The sequence shown here is derived from an EMBL/GenBank/DDBJ whole genome shotgun (WGS) entry which is preliminary data.</text>
</comment>
<dbReference type="Proteomes" id="UP000790347">
    <property type="component" value="Unassembled WGS sequence"/>
</dbReference>
<keyword evidence="2" id="KW-1185">Reference proteome</keyword>
<dbReference type="AlphaFoldDB" id="A0A922LDE7"/>
<evidence type="ECO:0000313" key="1">
    <source>
        <dbReference type="EMBL" id="KAH9528910.1"/>
    </source>
</evidence>
<protein>
    <submittedName>
        <fullName evidence="1">Uncharacterized protein</fullName>
    </submittedName>
</protein>
<dbReference type="EMBL" id="ASGP02000001">
    <property type="protein sequence ID" value="KAH9528910.1"/>
    <property type="molecule type" value="Genomic_DNA"/>
</dbReference>
<accession>A0A922LDE7</accession>
<reference evidence="1" key="1">
    <citation type="submission" date="2013-05" db="EMBL/GenBank/DDBJ databases">
        <authorList>
            <person name="Yim A.K.Y."/>
            <person name="Chan T.F."/>
            <person name="Ji K.M."/>
            <person name="Liu X.Y."/>
            <person name="Zhou J.W."/>
            <person name="Li R.Q."/>
            <person name="Yang K.Y."/>
            <person name="Li J."/>
            <person name="Li M."/>
            <person name="Law P.T.W."/>
            <person name="Wu Y.L."/>
            <person name="Cai Z.L."/>
            <person name="Qin H."/>
            <person name="Bao Y."/>
            <person name="Leung R.K.K."/>
            <person name="Ng P.K.S."/>
            <person name="Zou J."/>
            <person name="Zhong X.J."/>
            <person name="Ran P.X."/>
            <person name="Zhong N.S."/>
            <person name="Liu Z.G."/>
            <person name="Tsui S.K.W."/>
        </authorList>
    </citation>
    <scope>NUCLEOTIDE SEQUENCE</scope>
    <source>
        <strain evidence="1">Derf</strain>
        <tissue evidence="1">Whole organism</tissue>
    </source>
</reference>
<reference evidence="1" key="2">
    <citation type="journal article" date="2022" name="Res Sq">
        <title>Comparative Genomics Reveals Insights into the Divergent Evolution of Astigmatic Mites and Household Pest Adaptations.</title>
        <authorList>
            <person name="Xiong Q."/>
            <person name="Wan A.T.-Y."/>
            <person name="Liu X.-Y."/>
            <person name="Fung C.S.-H."/>
            <person name="Xiao X."/>
            <person name="Malainual N."/>
            <person name="Hou J."/>
            <person name="Wang L."/>
            <person name="Wang M."/>
            <person name="Yang K."/>
            <person name="Cui Y."/>
            <person name="Leung E."/>
            <person name="Nong W."/>
            <person name="Shin S.-K."/>
            <person name="Au S."/>
            <person name="Jeong K.Y."/>
            <person name="Chew F.T."/>
            <person name="Hui J."/>
            <person name="Leung T.F."/>
            <person name="Tungtrongchitr A."/>
            <person name="Zhong N."/>
            <person name="Liu Z."/>
            <person name="Tsui S."/>
        </authorList>
    </citation>
    <scope>NUCLEOTIDE SEQUENCE</scope>
    <source>
        <strain evidence="1">Derf</strain>
        <tissue evidence="1">Whole organism</tissue>
    </source>
</reference>
<evidence type="ECO:0000313" key="2">
    <source>
        <dbReference type="Proteomes" id="UP000790347"/>
    </source>
</evidence>
<proteinExistence type="predicted"/>